<dbReference type="PANTHER" id="PTHR39217">
    <property type="match status" value="1"/>
</dbReference>
<sequence length="295" mass="31987">MSAPQAATARVALVTCAELPKLDVDEIAPVAPLAARGVLAEPVVWDDPAADWDAYDLAVIRSTWDYSDRHAEFVAWAERVPRLANPVDVVRWNTDKTYLRDLAAVGVPVVETAWLDPDSTLTLPTSGEYVVKPAISCGSRNTGRYDLADSAQRALAAGLATKLIAEKRTVMVQPYQHAVDSAGETAVIFFGGHYSHAIRKGAMLEGPANEVGLYKEEDIRVRSATDTELHVAQQVLAAVPGGAERLLYARVDLVPDADGHPVLLELELTEPSLFLRYDEGAADRFADAVVAYLQR</sequence>
<dbReference type="Proteomes" id="UP001551482">
    <property type="component" value="Unassembled WGS sequence"/>
</dbReference>
<dbReference type="InterPro" id="IPR053191">
    <property type="entry name" value="DcsG_Biosynth_Enzyme"/>
</dbReference>
<evidence type="ECO:0000313" key="2">
    <source>
        <dbReference type="Proteomes" id="UP001551482"/>
    </source>
</evidence>
<dbReference type="SUPFAM" id="SSF56059">
    <property type="entry name" value="Glutathione synthetase ATP-binding domain-like"/>
    <property type="match status" value="1"/>
</dbReference>
<dbReference type="PANTHER" id="PTHR39217:SF1">
    <property type="entry name" value="GLUTATHIONE SYNTHETASE"/>
    <property type="match status" value="1"/>
</dbReference>
<dbReference type="RefSeq" id="WP_358355779.1">
    <property type="nucleotide sequence ID" value="NZ_JBEZFP010000049.1"/>
</dbReference>
<reference evidence="1 2" key="1">
    <citation type="submission" date="2024-06" db="EMBL/GenBank/DDBJ databases">
        <title>The Natural Products Discovery Center: Release of the First 8490 Sequenced Strains for Exploring Actinobacteria Biosynthetic Diversity.</title>
        <authorList>
            <person name="Kalkreuter E."/>
            <person name="Kautsar S.A."/>
            <person name="Yang D."/>
            <person name="Bader C.D."/>
            <person name="Teijaro C.N."/>
            <person name="Fluegel L."/>
            <person name="Davis C.M."/>
            <person name="Simpson J.R."/>
            <person name="Lauterbach L."/>
            <person name="Steele A.D."/>
            <person name="Gui C."/>
            <person name="Meng S."/>
            <person name="Li G."/>
            <person name="Viehrig K."/>
            <person name="Ye F."/>
            <person name="Su P."/>
            <person name="Kiefer A.F."/>
            <person name="Nichols A."/>
            <person name="Cepeda A.J."/>
            <person name="Yan W."/>
            <person name="Fan B."/>
            <person name="Jiang Y."/>
            <person name="Adhikari A."/>
            <person name="Zheng C.-J."/>
            <person name="Schuster L."/>
            <person name="Cowan T.M."/>
            <person name="Smanski M.J."/>
            <person name="Chevrette M.G."/>
            <person name="De Carvalho L.P.S."/>
            <person name="Shen B."/>
        </authorList>
    </citation>
    <scope>NUCLEOTIDE SEQUENCE [LARGE SCALE GENOMIC DNA]</scope>
    <source>
        <strain evidence="1 2">NPDC048946</strain>
    </source>
</reference>
<keyword evidence="2" id="KW-1185">Reference proteome</keyword>
<evidence type="ECO:0000313" key="1">
    <source>
        <dbReference type="EMBL" id="MEU8135777.1"/>
    </source>
</evidence>
<proteinExistence type="predicted"/>
<evidence type="ECO:0008006" key="3">
    <source>
        <dbReference type="Google" id="ProtNLM"/>
    </source>
</evidence>
<accession>A0ABV3DK15</accession>
<name>A0ABV3DK15_9ACTN</name>
<gene>
    <name evidence="1" type="ORF">AB0C36_19935</name>
</gene>
<comment type="caution">
    <text evidence="1">The sequence shown here is derived from an EMBL/GenBank/DDBJ whole genome shotgun (WGS) entry which is preliminary data.</text>
</comment>
<protein>
    <recommendedName>
        <fullName evidence="3">ATP-grasp domain-containing protein</fullName>
    </recommendedName>
</protein>
<organism evidence="1 2">
    <name type="scientific">Streptodolium elevatio</name>
    <dbReference type="NCBI Taxonomy" id="3157996"/>
    <lineage>
        <taxon>Bacteria</taxon>
        <taxon>Bacillati</taxon>
        <taxon>Actinomycetota</taxon>
        <taxon>Actinomycetes</taxon>
        <taxon>Kitasatosporales</taxon>
        <taxon>Streptomycetaceae</taxon>
        <taxon>Streptodolium</taxon>
    </lineage>
</organism>
<dbReference type="EMBL" id="JBEZFP010000049">
    <property type="protein sequence ID" value="MEU8135777.1"/>
    <property type="molecule type" value="Genomic_DNA"/>
</dbReference>